<comment type="caution">
    <text evidence="2">The sequence shown here is derived from an EMBL/GenBank/DDBJ whole genome shotgun (WGS) entry which is preliminary data.</text>
</comment>
<dbReference type="RefSeq" id="XP_047775376.1">
    <property type="nucleotide sequence ID" value="XM_047927834.1"/>
</dbReference>
<reference evidence="2 3" key="1">
    <citation type="journal article" date="2021" name="Environ. Microbiol.">
        <title>Gene family expansions and transcriptome signatures uncover fungal adaptations to wood decay.</title>
        <authorList>
            <person name="Hage H."/>
            <person name="Miyauchi S."/>
            <person name="Viragh M."/>
            <person name="Drula E."/>
            <person name="Min B."/>
            <person name="Chaduli D."/>
            <person name="Navarro D."/>
            <person name="Favel A."/>
            <person name="Norest M."/>
            <person name="Lesage-Meessen L."/>
            <person name="Balint B."/>
            <person name="Merenyi Z."/>
            <person name="de Eugenio L."/>
            <person name="Morin E."/>
            <person name="Martinez A.T."/>
            <person name="Baldrian P."/>
            <person name="Stursova M."/>
            <person name="Martinez M.J."/>
            <person name="Novotny C."/>
            <person name="Magnuson J.K."/>
            <person name="Spatafora J.W."/>
            <person name="Maurice S."/>
            <person name="Pangilinan J."/>
            <person name="Andreopoulos W."/>
            <person name="LaButti K."/>
            <person name="Hundley H."/>
            <person name="Na H."/>
            <person name="Kuo A."/>
            <person name="Barry K."/>
            <person name="Lipzen A."/>
            <person name="Henrissat B."/>
            <person name="Riley R."/>
            <person name="Ahrendt S."/>
            <person name="Nagy L.G."/>
            <person name="Grigoriev I.V."/>
            <person name="Martin F."/>
            <person name="Rosso M.N."/>
        </authorList>
    </citation>
    <scope>NUCLEOTIDE SEQUENCE [LARGE SCALE GENOMIC DNA]</scope>
    <source>
        <strain evidence="2 3">CIRM-BRFM 1785</strain>
    </source>
</reference>
<dbReference type="EMBL" id="JADCUA010000021">
    <property type="protein sequence ID" value="KAH9832458.1"/>
    <property type="molecule type" value="Genomic_DNA"/>
</dbReference>
<feature type="compositionally biased region" description="Basic residues" evidence="1">
    <location>
        <begin position="21"/>
        <end position="30"/>
    </location>
</feature>
<proteinExistence type="predicted"/>
<organism evidence="2 3">
    <name type="scientific">Rhodofomes roseus</name>
    <dbReference type="NCBI Taxonomy" id="34475"/>
    <lineage>
        <taxon>Eukaryota</taxon>
        <taxon>Fungi</taxon>
        <taxon>Dikarya</taxon>
        <taxon>Basidiomycota</taxon>
        <taxon>Agaricomycotina</taxon>
        <taxon>Agaricomycetes</taxon>
        <taxon>Polyporales</taxon>
        <taxon>Rhodofomes</taxon>
    </lineage>
</organism>
<feature type="region of interest" description="Disordered" evidence="1">
    <location>
        <begin position="192"/>
        <end position="239"/>
    </location>
</feature>
<keyword evidence="3" id="KW-1185">Reference proteome</keyword>
<dbReference type="Proteomes" id="UP000814176">
    <property type="component" value="Unassembled WGS sequence"/>
</dbReference>
<feature type="compositionally biased region" description="Polar residues" evidence="1">
    <location>
        <begin position="192"/>
        <end position="201"/>
    </location>
</feature>
<accession>A0ABQ8K5U4</accession>
<sequence>MKARKATRTAEINKDAQQGRTTKRTSRKEHHPYIPLPKFSELDNLPASTITQVKIAPKPIFGGGRGLTWVADERPASQLKKGSLISLSTASETSGIGKLSAISDLRRHWVTFTVTGADLPCNLRVPIPWSSLDDLESFTHQRNYFDLNNSPPPHTSFHHIPAFNNEEENPYEFEITDNEIDSLEDRIAQITNATTQTPTGSEETHTTDHSRHNIQRTATRRQRRKTKPLPANENGTDDS</sequence>
<gene>
    <name evidence="2" type="ORF">C8Q71DRAFT_860855</name>
</gene>
<evidence type="ECO:0000313" key="2">
    <source>
        <dbReference type="EMBL" id="KAH9832458.1"/>
    </source>
</evidence>
<name>A0ABQ8K5U4_9APHY</name>
<protein>
    <submittedName>
        <fullName evidence="2">Uncharacterized protein</fullName>
    </submittedName>
</protein>
<feature type="compositionally biased region" description="Basic and acidic residues" evidence="1">
    <location>
        <begin position="202"/>
        <end position="211"/>
    </location>
</feature>
<dbReference type="GeneID" id="72008566"/>
<evidence type="ECO:0000256" key="1">
    <source>
        <dbReference type="SAM" id="MobiDB-lite"/>
    </source>
</evidence>
<feature type="region of interest" description="Disordered" evidence="1">
    <location>
        <begin position="1"/>
        <end position="35"/>
    </location>
</feature>
<evidence type="ECO:0000313" key="3">
    <source>
        <dbReference type="Proteomes" id="UP000814176"/>
    </source>
</evidence>
<feature type="compositionally biased region" description="Basic residues" evidence="1">
    <location>
        <begin position="212"/>
        <end position="227"/>
    </location>
</feature>